<feature type="transmembrane region" description="Helical" evidence="1">
    <location>
        <begin position="12"/>
        <end position="35"/>
    </location>
</feature>
<reference evidence="2 3" key="1">
    <citation type="journal article" date="2018" name="Int. J. Syst. Evol. Microbiol.">
        <title>Parvibium lacunae gen. nov., sp. nov., a new member of the family Alcaligenaceae isolated from a freshwater pond.</title>
        <authorList>
            <person name="Chen W.M."/>
            <person name="Xie P.B."/>
            <person name="Hsu M.Y."/>
            <person name="Sheu S.Y."/>
        </authorList>
    </citation>
    <scope>NUCLEOTIDE SEQUENCE [LARGE SCALE GENOMIC DNA]</scope>
    <source>
        <strain evidence="2 3">KMB9</strain>
    </source>
</reference>
<dbReference type="AlphaFoldDB" id="A0A368L264"/>
<gene>
    <name evidence="2" type="ORF">DU000_07940</name>
</gene>
<evidence type="ECO:0000313" key="3">
    <source>
        <dbReference type="Proteomes" id="UP000252357"/>
    </source>
</evidence>
<protein>
    <submittedName>
        <fullName evidence="2">Prepilin-type N-terminal cleavage/methylation domain-containing protein</fullName>
    </submittedName>
</protein>
<dbReference type="GO" id="GO:0043683">
    <property type="term" value="P:type IV pilus assembly"/>
    <property type="evidence" value="ECO:0007669"/>
    <property type="project" value="InterPro"/>
</dbReference>
<dbReference type="SUPFAM" id="SSF54523">
    <property type="entry name" value="Pili subunits"/>
    <property type="match status" value="1"/>
</dbReference>
<evidence type="ECO:0000313" key="2">
    <source>
        <dbReference type="EMBL" id="RCS57593.1"/>
    </source>
</evidence>
<dbReference type="Pfam" id="PF16732">
    <property type="entry name" value="ComP_DUS"/>
    <property type="match status" value="1"/>
</dbReference>
<comment type="caution">
    <text evidence="2">The sequence shown here is derived from an EMBL/GenBank/DDBJ whole genome shotgun (WGS) entry which is preliminary data.</text>
</comment>
<dbReference type="InterPro" id="IPR045584">
    <property type="entry name" value="Pilin-like"/>
</dbReference>
<organism evidence="2 3">
    <name type="scientific">Parvibium lacunae</name>
    <dbReference type="NCBI Taxonomy" id="1888893"/>
    <lineage>
        <taxon>Bacteria</taxon>
        <taxon>Pseudomonadati</taxon>
        <taxon>Pseudomonadota</taxon>
        <taxon>Betaproteobacteria</taxon>
        <taxon>Burkholderiales</taxon>
        <taxon>Alcaligenaceae</taxon>
        <taxon>Parvibium</taxon>
    </lineage>
</organism>
<evidence type="ECO:0000256" key="1">
    <source>
        <dbReference type="SAM" id="Phobius"/>
    </source>
</evidence>
<sequence length="145" mass="15527">MRPRLALLQSGFTLIELMIIVAIVGILSAVAVPVYSDYVARGRLAPGPTYLADFRLRMEAFYQDFATYTGACAVAQAALPTPADFTLTCAEAAQTYLLTLRYSAAGIPAGTSWTVNQLNQRATTAFPATWGAVPPACATEWCISK</sequence>
<dbReference type="Pfam" id="PF07963">
    <property type="entry name" value="N_methyl"/>
    <property type="match status" value="1"/>
</dbReference>
<keyword evidence="1" id="KW-0812">Transmembrane</keyword>
<dbReference type="PROSITE" id="PS00409">
    <property type="entry name" value="PROKAR_NTER_METHYL"/>
    <property type="match status" value="1"/>
</dbReference>
<dbReference type="OrthoDB" id="8592370at2"/>
<dbReference type="Proteomes" id="UP000252357">
    <property type="component" value="Unassembled WGS sequence"/>
</dbReference>
<dbReference type="NCBIfam" id="TIGR02532">
    <property type="entry name" value="IV_pilin_GFxxxE"/>
    <property type="match status" value="1"/>
</dbReference>
<keyword evidence="1" id="KW-0472">Membrane</keyword>
<dbReference type="InterPro" id="IPR012902">
    <property type="entry name" value="N_methyl_site"/>
</dbReference>
<name>A0A368L264_9BURK</name>
<dbReference type="InterPro" id="IPR031982">
    <property type="entry name" value="PilE-like"/>
</dbReference>
<proteinExistence type="predicted"/>
<accession>A0A368L264</accession>
<dbReference type="Gene3D" id="3.30.700.10">
    <property type="entry name" value="Glycoprotein, Type 4 Pilin"/>
    <property type="match status" value="1"/>
</dbReference>
<keyword evidence="3" id="KW-1185">Reference proteome</keyword>
<dbReference type="EMBL" id="QPGB01000003">
    <property type="protein sequence ID" value="RCS57593.1"/>
    <property type="molecule type" value="Genomic_DNA"/>
</dbReference>
<keyword evidence="1" id="KW-1133">Transmembrane helix</keyword>